<keyword evidence="4" id="KW-1185">Reference proteome</keyword>
<dbReference type="Proteomes" id="UP000274131">
    <property type="component" value="Unassembled WGS sequence"/>
</dbReference>
<evidence type="ECO:0000259" key="2">
    <source>
        <dbReference type="Pfam" id="PF25085"/>
    </source>
</evidence>
<feature type="transmembrane region" description="Helical" evidence="1">
    <location>
        <begin position="149"/>
        <end position="171"/>
    </location>
</feature>
<organism evidence="5">
    <name type="scientific">Enterobius vermicularis</name>
    <name type="common">Human pinworm</name>
    <dbReference type="NCBI Taxonomy" id="51028"/>
    <lineage>
        <taxon>Eukaryota</taxon>
        <taxon>Metazoa</taxon>
        <taxon>Ecdysozoa</taxon>
        <taxon>Nematoda</taxon>
        <taxon>Chromadorea</taxon>
        <taxon>Rhabditida</taxon>
        <taxon>Spirurina</taxon>
        <taxon>Oxyuridomorpha</taxon>
        <taxon>Oxyuroidea</taxon>
        <taxon>Oxyuridae</taxon>
        <taxon>Enterobius</taxon>
    </lineage>
</organism>
<dbReference type="AlphaFoldDB" id="A0A0N4UUH1"/>
<reference evidence="3 4" key="2">
    <citation type="submission" date="2018-10" db="EMBL/GenBank/DDBJ databases">
        <authorList>
            <consortium name="Pathogen Informatics"/>
        </authorList>
    </citation>
    <scope>NUCLEOTIDE SEQUENCE [LARGE SCALE GENOMIC DNA]</scope>
</reference>
<evidence type="ECO:0000256" key="1">
    <source>
        <dbReference type="SAM" id="Phobius"/>
    </source>
</evidence>
<feature type="transmembrane region" description="Helical" evidence="1">
    <location>
        <begin position="118"/>
        <end position="137"/>
    </location>
</feature>
<protein>
    <submittedName>
        <fullName evidence="5">Transmembrane protein</fullName>
    </submittedName>
</protein>
<name>A0A0N4UUH1_ENTVE</name>
<feature type="domain" description="DUF7802" evidence="2">
    <location>
        <begin position="1"/>
        <end position="266"/>
    </location>
</feature>
<feature type="transmembrane region" description="Helical" evidence="1">
    <location>
        <begin position="265"/>
        <end position="289"/>
    </location>
</feature>
<dbReference type="Pfam" id="PF25085">
    <property type="entry name" value="DUF7802"/>
    <property type="match status" value="2"/>
</dbReference>
<dbReference type="EMBL" id="UXUI01007135">
    <property type="protein sequence ID" value="VDD85604.1"/>
    <property type="molecule type" value="Genomic_DNA"/>
</dbReference>
<sequence length="407" mass="47420">MDYLLDKYFFDYLPFGIDQETKKTVTSKAFDVADWACKTQDIRKLAANHTSFLAAEAVFLLLYIFTLLHAFRHGSRYLFTWLGIAVAAVTIESLRFIKPKWDVVWHAQGTVTYLGMRVPFYLFGVYQFAFYVAYVFARRLYFQWWAEGPAAGLIAVILLYPLNLFGAKLLWFQWHESDVAVIDRWMWVPWTSLLFIALVSCSFLSILHFFRRLALSEEYDWKLFMREGFCAFAAGILSVFIAAGHFLSFYFCSDFLIIRSVIDKILFWFDELFCGLAINYLFFMVLPFVTDPEAIVAEGLHQPIFLCNVTEHYNSIFGTDINRRKYLCPYNRDETCFDFHCLPGGHPSINENSDPLEWYLICGKDYSNRWEYMLLIWSFSLLSFGALYQIASKSGPSPLDIVKVQIS</sequence>
<keyword evidence="1" id="KW-0472">Membrane</keyword>
<dbReference type="OrthoDB" id="188749at2759"/>
<gene>
    <name evidence="3" type="ORF">EVEC_LOCUS747</name>
</gene>
<accession>A0A0N4UUH1</accession>
<dbReference type="InterPro" id="IPR056704">
    <property type="entry name" value="DUF7802"/>
</dbReference>
<keyword evidence="1" id="KW-0812">Transmembrane</keyword>
<feature type="transmembrane region" description="Helical" evidence="1">
    <location>
        <begin position="77"/>
        <end position="97"/>
    </location>
</feature>
<feature type="transmembrane region" description="Helical" evidence="1">
    <location>
        <begin position="52"/>
        <end position="71"/>
    </location>
</feature>
<feature type="transmembrane region" description="Helical" evidence="1">
    <location>
        <begin position="192"/>
        <end position="211"/>
    </location>
</feature>
<evidence type="ECO:0000313" key="3">
    <source>
        <dbReference type="EMBL" id="VDD85604.1"/>
    </source>
</evidence>
<proteinExistence type="predicted"/>
<dbReference type="PANTHER" id="PTHR35982">
    <property type="entry name" value="AGAP005361-PA"/>
    <property type="match status" value="1"/>
</dbReference>
<keyword evidence="1" id="KW-1133">Transmembrane helix</keyword>
<dbReference type="PANTHER" id="PTHR35982:SF1">
    <property type="entry name" value="SPIROCYCLASE, AVEC FAMILY"/>
    <property type="match status" value="1"/>
</dbReference>
<evidence type="ECO:0000313" key="4">
    <source>
        <dbReference type="Proteomes" id="UP000274131"/>
    </source>
</evidence>
<evidence type="ECO:0000313" key="5">
    <source>
        <dbReference type="WBParaSite" id="EVEC_0000103901-mRNA-1"/>
    </source>
</evidence>
<dbReference type="WBParaSite" id="EVEC_0000103901-mRNA-1">
    <property type="protein sequence ID" value="EVEC_0000103901-mRNA-1"/>
    <property type="gene ID" value="EVEC_0000103901"/>
</dbReference>
<reference evidence="5" key="1">
    <citation type="submission" date="2017-02" db="UniProtKB">
        <authorList>
            <consortium name="WormBaseParasite"/>
        </authorList>
    </citation>
    <scope>IDENTIFICATION</scope>
</reference>
<feature type="domain" description="DUF7802" evidence="2">
    <location>
        <begin position="267"/>
        <end position="391"/>
    </location>
</feature>
<feature type="transmembrane region" description="Helical" evidence="1">
    <location>
        <begin position="372"/>
        <end position="391"/>
    </location>
</feature>
<feature type="transmembrane region" description="Helical" evidence="1">
    <location>
        <begin position="231"/>
        <end position="253"/>
    </location>
</feature>